<sequence>MGIGTIDDDKLHGHFLHGYWNHRRR</sequence>
<reference evidence="1" key="1">
    <citation type="submission" date="2014-09" db="EMBL/GenBank/DDBJ databases">
        <authorList>
            <person name="Magalhaes I.L.F."/>
            <person name="Oliveira U."/>
            <person name="Santos F.R."/>
            <person name="Vidigal T.H.D.A."/>
            <person name="Brescovit A.D."/>
            <person name="Santos A.J."/>
        </authorList>
    </citation>
    <scope>NUCLEOTIDE SEQUENCE</scope>
    <source>
        <tissue evidence="1">Shoot tissue taken approximately 20 cm above the soil surface</tissue>
    </source>
</reference>
<name>A0A0A8ZIS3_ARUDO</name>
<evidence type="ECO:0000313" key="1">
    <source>
        <dbReference type="EMBL" id="JAD38706.1"/>
    </source>
</evidence>
<accession>A0A0A8ZIS3</accession>
<protein>
    <submittedName>
        <fullName evidence="1">Uncharacterized protein</fullName>
    </submittedName>
</protein>
<proteinExistence type="predicted"/>
<reference evidence="1" key="2">
    <citation type="journal article" date="2015" name="Data Brief">
        <title>Shoot transcriptome of the giant reed, Arundo donax.</title>
        <authorList>
            <person name="Barrero R.A."/>
            <person name="Guerrero F.D."/>
            <person name="Moolhuijzen P."/>
            <person name="Goolsby J.A."/>
            <person name="Tidwell J."/>
            <person name="Bellgard S.E."/>
            <person name="Bellgard M.I."/>
        </authorList>
    </citation>
    <scope>NUCLEOTIDE SEQUENCE</scope>
    <source>
        <tissue evidence="1">Shoot tissue taken approximately 20 cm above the soil surface</tissue>
    </source>
</reference>
<dbReference type="EMBL" id="GBRH01259189">
    <property type="protein sequence ID" value="JAD38706.1"/>
    <property type="molecule type" value="Transcribed_RNA"/>
</dbReference>
<dbReference type="AlphaFoldDB" id="A0A0A8ZIS3"/>
<organism evidence="1">
    <name type="scientific">Arundo donax</name>
    <name type="common">Giant reed</name>
    <name type="synonym">Donax arundinaceus</name>
    <dbReference type="NCBI Taxonomy" id="35708"/>
    <lineage>
        <taxon>Eukaryota</taxon>
        <taxon>Viridiplantae</taxon>
        <taxon>Streptophyta</taxon>
        <taxon>Embryophyta</taxon>
        <taxon>Tracheophyta</taxon>
        <taxon>Spermatophyta</taxon>
        <taxon>Magnoliopsida</taxon>
        <taxon>Liliopsida</taxon>
        <taxon>Poales</taxon>
        <taxon>Poaceae</taxon>
        <taxon>PACMAD clade</taxon>
        <taxon>Arundinoideae</taxon>
        <taxon>Arundineae</taxon>
        <taxon>Arundo</taxon>
    </lineage>
</organism>